<dbReference type="EMBL" id="BORB01000010">
    <property type="protein sequence ID" value="GIN57248.1"/>
    <property type="molecule type" value="Genomic_DNA"/>
</dbReference>
<keyword evidence="3 4" id="KW-0732">Signal</keyword>
<dbReference type="PANTHER" id="PTHR30061">
    <property type="entry name" value="MALTOSE-BINDING PERIPLASMIC PROTEIN"/>
    <property type="match status" value="1"/>
</dbReference>
<dbReference type="PANTHER" id="PTHR30061:SF50">
    <property type="entry name" value="MALTOSE_MALTODEXTRIN-BINDING PERIPLASMIC PROTEIN"/>
    <property type="match status" value="1"/>
</dbReference>
<evidence type="ECO:0000256" key="4">
    <source>
        <dbReference type="SAM" id="SignalP"/>
    </source>
</evidence>
<dbReference type="Pfam" id="PF01547">
    <property type="entry name" value="SBP_bac_1"/>
    <property type="match status" value="1"/>
</dbReference>
<evidence type="ECO:0000256" key="3">
    <source>
        <dbReference type="ARBA" id="ARBA00022729"/>
    </source>
</evidence>
<reference evidence="5 6" key="1">
    <citation type="submission" date="2021-03" db="EMBL/GenBank/DDBJ databases">
        <title>Antimicrobial resistance genes in bacteria isolated from Japanese honey, and their potential for conferring macrolide and lincosamide resistance in the American foulbrood pathogen Paenibacillus larvae.</title>
        <authorList>
            <person name="Okamoto M."/>
            <person name="Kumagai M."/>
            <person name="Kanamori H."/>
            <person name="Takamatsu D."/>
        </authorList>
    </citation>
    <scope>NUCLEOTIDE SEQUENCE [LARGE SCALE GENOMIC DNA]</scope>
    <source>
        <strain evidence="5 6">J8TS2</strain>
    </source>
</reference>
<evidence type="ECO:0000313" key="5">
    <source>
        <dbReference type="EMBL" id="GIN57248.1"/>
    </source>
</evidence>
<gene>
    <name evidence="5" type="ORF">J8TS2_15670</name>
</gene>
<dbReference type="Proteomes" id="UP000679950">
    <property type="component" value="Unassembled WGS sequence"/>
</dbReference>
<protein>
    <submittedName>
        <fullName evidence="5">Sugar ABC transporter substrate-binding protein</fullName>
    </submittedName>
</protein>
<name>A0ABQ4KH07_9BACI</name>
<organism evidence="5 6">
    <name type="scientific">Lederbergia ruris</name>
    <dbReference type="NCBI Taxonomy" id="217495"/>
    <lineage>
        <taxon>Bacteria</taxon>
        <taxon>Bacillati</taxon>
        <taxon>Bacillota</taxon>
        <taxon>Bacilli</taxon>
        <taxon>Bacillales</taxon>
        <taxon>Bacillaceae</taxon>
        <taxon>Lederbergia</taxon>
    </lineage>
</organism>
<evidence type="ECO:0000256" key="1">
    <source>
        <dbReference type="ARBA" id="ARBA00008520"/>
    </source>
</evidence>
<keyword evidence="2" id="KW-0813">Transport</keyword>
<keyword evidence="6" id="KW-1185">Reference proteome</keyword>
<comment type="caution">
    <text evidence="5">The sequence shown here is derived from an EMBL/GenBank/DDBJ whole genome shotgun (WGS) entry which is preliminary data.</text>
</comment>
<accession>A0ABQ4KH07</accession>
<feature type="chain" id="PRO_5045986586" evidence="4">
    <location>
        <begin position="23"/>
        <end position="430"/>
    </location>
</feature>
<dbReference type="CDD" id="cd14748">
    <property type="entry name" value="PBP2_UgpB"/>
    <property type="match status" value="1"/>
</dbReference>
<dbReference type="PROSITE" id="PS51257">
    <property type="entry name" value="PROKAR_LIPOPROTEIN"/>
    <property type="match status" value="1"/>
</dbReference>
<evidence type="ECO:0000313" key="6">
    <source>
        <dbReference type="Proteomes" id="UP000679950"/>
    </source>
</evidence>
<evidence type="ECO:0000256" key="2">
    <source>
        <dbReference type="ARBA" id="ARBA00022448"/>
    </source>
</evidence>
<dbReference type="InterPro" id="IPR006059">
    <property type="entry name" value="SBP"/>
</dbReference>
<sequence length="430" mass="47782">MKNKFGMIILFSILLLSLFLTACSSKETDSKGEKEGVTTVKFWHSQTNKGLDAMNAVIKAFEESHPDIKIDATYVANQGEGQNEKLLAAVAGGNAPDVAYFDRFEIGSWAAQGSLEDLSSMAEEAGINRENFYPFAWDEASYDGKLYGLPITTDSRLVFFNIDQFEEVGLDPDNPPKTITELEEAAEKLTIKKGNRFERIGFIPWYGQGWLYTWGWSFGGDFYDEETGKVTANDPKVVEALQWEADFAKKYDVEDIAGFTDSQGSEAMDPFITGQISMKVSGPFDVPNIKKFKPDLNYGVFPVPTPTGEDHTTWSGGWSVVMPKGAKNKEAGFEFMEFFASEEGQKIFSEIIGDFAAIDSVNEELGYKDDPILGEFVKILPNAHHRPVIKEGSLYWNELSDAVENATRGKGTPKELLDKVTEKVNKALDS</sequence>
<dbReference type="SUPFAM" id="SSF53850">
    <property type="entry name" value="Periplasmic binding protein-like II"/>
    <property type="match status" value="1"/>
</dbReference>
<dbReference type="Gene3D" id="3.40.190.10">
    <property type="entry name" value="Periplasmic binding protein-like II"/>
    <property type="match status" value="2"/>
</dbReference>
<dbReference type="RefSeq" id="WP_212966020.1">
    <property type="nucleotide sequence ID" value="NZ_BORB01000010.1"/>
</dbReference>
<proteinExistence type="inferred from homology"/>
<feature type="signal peptide" evidence="4">
    <location>
        <begin position="1"/>
        <end position="22"/>
    </location>
</feature>
<comment type="similarity">
    <text evidence="1">Belongs to the bacterial solute-binding protein 1 family.</text>
</comment>